<reference evidence="9 10" key="1">
    <citation type="journal article" date="2019" name="Plant Biotechnol. J.">
        <title>The red bayberry genome and genetic basis of sex determination.</title>
        <authorList>
            <person name="Jia H.M."/>
            <person name="Jia H.J."/>
            <person name="Cai Q.L."/>
            <person name="Wang Y."/>
            <person name="Zhao H.B."/>
            <person name="Yang W.F."/>
            <person name="Wang G.Y."/>
            <person name="Li Y.H."/>
            <person name="Zhan D.L."/>
            <person name="Shen Y.T."/>
            <person name="Niu Q.F."/>
            <person name="Chang L."/>
            <person name="Qiu J."/>
            <person name="Zhao L."/>
            <person name="Xie H.B."/>
            <person name="Fu W.Y."/>
            <person name="Jin J."/>
            <person name="Li X.W."/>
            <person name="Jiao Y."/>
            <person name="Zhou C.C."/>
            <person name="Tu T."/>
            <person name="Chai C.Y."/>
            <person name="Gao J.L."/>
            <person name="Fan L.J."/>
            <person name="van de Weg E."/>
            <person name="Wang J.Y."/>
            <person name="Gao Z.S."/>
        </authorList>
    </citation>
    <scope>NUCLEOTIDE SEQUENCE [LARGE SCALE GENOMIC DNA]</scope>
    <source>
        <tissue evidence="9">Leaves</tissue>
    </source>
</reference>
<keyword evidence="4 8" id="KW-0560">Oxidoreductase</keyword>
<keyword evidence="10" id="KW-1185">Reference proteome</keyword>
<evidence type="ECO:0000313" key="9">
    <source>
        <dbReference type="EMBL" id="KAB1220481.1"/>
    </source>
</evidence>
<evidence type="ECO:0000256" key="1">
    <source>
        <dbReference type="ARBA" id="ARBA00010617"/>
    </source>
</evidence>
<dbReference type="PRINTS" id="PR00385">
    <property type="entry name" value="P450"/>
</dbReference>
<keyword evidence="3 7" id="KW-0479">Metal-binding</keyword>
<evidence type="ECO:0000313" key="10">
    <source>
        <dbReference type="Proteomes" id="UP000516437"/>
    </source>
</evidence>
<evidence type="ECO:0000256" key="4">
    <source>
        <dbReference type="ARBA" id="ARBA00023002"/>
    </source>
</evidence>
<dbReference type="GO" id="GO:0020037">
    <property type="term" value="F:heme binding"/>
    <property type="evidence" value="ECO:0007669"/>
    <property type="project" value="InterPro"/>
</dbReference>
<dbReference type="Pfam" id="PF00067">
    <property type="entry name" value="p450"/>
    <property type="match status" value="1"/>
</dbReference>
<feature type="binding site" description="axial binding residue" evidence="7">
    <location>
        <position position="395"/>
    </location>
    <ligand>
        <name>heme</name>
        <dbReference type="ChEBI" id="CHEBI:30413"/>
    </ligand>
    <ligandPart>
        <name>Fe</name>
        <dbReference type="ChEBI" id="CHEBI:18248"/>
    </ligandPart>
</feature>
<dbReference type="PANTHER" id="PTHR47947:SF49">
    <property type="entry name" value="CYTOCHROME P450 FAMILY PROTEIN"/>
    <property type="match status" value="1"/>
</dbReference>
<keyword evidence="2 7" id="KW-0349">Heme</keyword>
<dbReference type="SUPFAM" id="SSF48264">
    <property type="entry name" value="Cytochrome P450"/>
    <property type="match status" value="1"/>
</dbReference>
<dbReference type="Gene3D" id="1.10.630.10">
    <property type="entry name" value="Cytochrome P450"/>
    <property type="match status" value="1"/>
</dbReference>
<dbReference type="InterPro" id="IPR002401">
    <property type="entry name" value="Cyt_P450_E_grp-I"/>
</dbReference>
<comment type="cofactor">
    <cofactor evidence="7">
        <name>heme</name>
        <dbReference type="ChEBI" id="CHEBI:30413"/>
    </cofactor>
</comment>
<organism evidence="9 10">
    <name type="scientific">Morella rubra</name>
    <name type="common">Chinese bayberry</name>
    <dbReference type="NCBI Taxonomy" id="262757"/>
    <lineage>
        <taxon>Eukaryota</taxon>
        <taxon>Viridiplantae</taxon>
        <taxon>Streptophyta</taxon>
        <taxon>Embryophyta</taxon>
        <taxon>Tracheophyta</taxon>
        <taxon>Spermatophyta</taxon>
        <taxon>Magnoliopsida</taxon>
        <taxon>eudicotyledons</taxon>
        <taxon>Gunneridae</taxon>
        <taxon>Pentapetalae</taxon>
        <taxon>rosids</taxon>
        <taxon>fabids</taxon>
        <taxon>Fagales</taxon>
        <taxon>Myricaceae</taxon>
        <taxon>Morella</taxon>
    </lineage>
</organism>
<dbReference type="GO" id="GO:0004497">
    <property type="term" value="F:monooxygenase activity"/>
    <property type="evidence" value="ECO:0007669"/>
    <property type="project" value="UniProtKB-KW"/>
</dbReference>
<evidence type="ECO:0000256" key="7">
    <source>
        <dbReference type="PIRSR" id="PIRSR602401-1"/>
    </source>
</evidence>
<accession>A0A6A1W5J9</accession>
<dbReference type="GO" id="GO:0005506">
    <property type="term" value="F:iron ion binding"/>
    <property type="evidence" value="ECO:0007669"/>
    <property type="project" value="InterPro"/>
</dbReference>
<comment type="similarity">
    <text evidence="1 8">Belongs to the cytochrome P450 family.</text>
</comment>
<keyword evidence="6 8" id="KW-0503">Monooxygenase</keyword>
<evidence type="ECO:0000256" key="2">
    <source>
        <dbReference type="ARBA" id="ARBA00022617"/>
    </source>
</evidence>
<dbReference type="EMBL" id="RXIC02000021">
    <property type="protein sequence ID" value="KAB1220481.1"/>
    <property type="molecule type" value="Genomic_DNA"/>
</dbReference>
<evidence type="ECO:0000256" key="6">
    <source>
        <dbReference type="ARBA" id="ARBA00023033"/>
    </source>
</evidence>
<keyword evidence="5 7" id="KW-0408">Iron</keyword>
<dbReference type="InterPro" id="IPR036396">
    <property type="entry name" value="Cyt_P450_sf"/>
</dbReference>
<dbReference type="PRINTS" id="PR00463">
    <property type="entry name" value="EP450I"/>
</dbReference>
<dbReference type="PROSITE" id="PS00086">
    <property type="entry name" value="CYTOCHROME_P450"/>
    <property type="match status" value="1"/>
</dbReference>
<dbReference type="InterPro" id="IPR017972">
    <property type="entry name" value="Cyt_P450_CS"/>
</dbReference>
<dbReference type="Proteomes" id="UP000516437">
    <property type="component" value="Chromosome 3"/>
</dbReference>
<sequence>MADKYGPLFTLQLGLQQALVLNSWEMAKECFTTNDVAVSSRPKLAASKHIGYNDAIFGFAPYGPYWRELRKITTIELLSNARVELLSSIRVTEVATFVEDLYELWTKKESDQILVELKQCFGDMSLNVITKIVAGKRYRLSNLTEVEEKEARRCQKAVREFFDFLGLFVLSDVIPYLGFLDLGGHERAMKKTAKVLDSLLGKWLEEHKRKGASCKVKGEQDFMDVMLSVLDGAELAGYDADTINKATSLGMIAAGTDTGTVTLTWAVSLLLNNQHVLKKAQDELDAQVGKERIVKESDISSLVYLQAIVKEILRLYPPAPLSAPREFTEDCIVGGYRVPRGTRLITNIWKIQTDPRIWSDPLEFKPERFLTTHKHMDVLDKHYELIPFGSGRRACPGALFALRMLHLVLASFLQMFEISTPSKAQVDMTESFGLTNVKATPLEVLLRPRLPFTPYGSKTT</sequence>
<dbReference type="InterPro" id="IPR001128">
    <property type="entry name" value="Cyt_P450"/>
</dbReference>
<proteinExistence type="inferred from homology"/>
<name>A0A6A1W5J9_9ROSI</name>
<dbReference type="OrthoDB" id="2789670at2759"/>
<evidence type="ECO:0000256" key="8">
    <source>
        <dbReference type="RuleBase" id="RU000461"/>
    </source>
</evidence>
<dbReference type="PANTHER" id="PTHR47947">
    <property type="entry name" value="CYTOCHROME P450 82C3-RELATED"/>
    <property type="match status" value="1"/>
</dbReference>
<dbReference type="CDD" id="cd20654">
    <property type="entry name" value="CYP82"/>
    <property type="match status" value="1"/>
</dbReference>
<evidence type="ECO:0000256" key="3">
    <source>
        <dbReference type="ARBA" id="ARBA00022723"/>
    </source>
</evidence>
<dbReference type="AlphaFoldDB" id="A0A6A1W5J9"/>
<dbReference type="GO" id="GO:0016705">
    <property type="term" value="F:oxidoreductase activity, acting on paired donors, with incorporation or reduction of molecular oxygen"/>
    <property type="evidence" value="ECO:0007669"/>
    <property type="project" value="InterPro"/>
</dbReference>
<dbReference type="InterPro" id="IPR050651">
    <property type="entry name" value="Plant_Cytochrome_P450_Monoox"/>
</dbReference>
<dbReference type="FunFam" id="1.10.630.10:FF:000026">
    <property type="entry name" value="Cytochrome P450 82C4"/>
    <property type="match status" value="1"/>
</dbReference>
<gene>
    <name evidence="9" type="ORF">CJ030_MR3G015734</name>
</gene>
<protein>
    <submittedName>
        <fullName evidence="9">Cytochrome P450 82A3</fullName>
    </submittedName>
</protein>
<comment type="caution">
    <text evidence="9">The sequence shown here is derived from an EMBL/GenBank/DDBJ whole genome shotgun (WGS) entry which is preliminary data.</text>
</comment>
<evidence type="ECO:0000256" key="5">
    <source>
        <dbReference type="ARBA" id="ARBA00023004"/>
    </source>
</evidence>